<feature type="transmembrane region" description="Helical" evidence="14">
    <location>
        <begin position="365"/>
        <end position="385"/>
    </location>
</feature>
<comment type="similarity">
    <text evidence="2">Belongs to the LPG synthase family.</text>
</comment>
<evidence type="ECO:0000256" key="13">
    <source>
        <dbReference type="ARBA" id="ARBA00047540"/>
    </source>
</evidence>
<evidence type="ECO:0000259" key="15">
    <source>
        <dbReference type="Pfam" id="PF09924"/>
    </source>
</evidence>
<dbReference type="Proteomes" id="UP000244248">
    <property type="component" value="Unassembled WGS sequence"/>
</dbReference>
<keyword evidence="7 14" id="KW-0812">Transmembrane</keyword>
<organism evidence="16 17">
    <name type="scientific">Stenotrophobium rhamnosiphilum</name>
    <dbReference type="NCBI Taxonomy" id="2029166"/>
    <lineage>
        <taxon>Bacteria</taxon>
        <taxon>Pseudomonadati</taxon>
        <taxon>Pseudomonadota</taxon>
        <taxon>Gammaproteobacteria</taxon>
        <taxon>Nevskiales</taxon>
        <taxon>Nevskiaceae</taxon>
        <taxon>Stenotrophobium</taxon>
    </lineage>
</organism>
<feature type="transmembrane region" description="Helical" evidence="14">
    <location>
        <begin position="422"/>
        <end position="439"/>
    </location>
</feature>
<evidence type="ECO:0000256" key="8">
    <source>
        <dbReference type="ARBA" id="ARBA00022989"/>
    </source>
</evidence>
<feature type="transmembrane region" description="Helical" evidence="14">
    <location>
        <begin position="125"/>
        <end position="149"/>
    </location>
</feature>
<evidence type="ECO:0000313" key="17">
    <source>
        <dbReference type="Proteomes" id="UP000244248"/>
    </source>
</evidence>
<gene>
    <name evidence="16" type="primary">mprF</name>
    <name evidence="16" type="ORF">CJD38_09415</name>
</gene>
<evidence type="ECO:0000256" key="1">
    <source>
        <dbReference type="ARBA" id="ARBA00004651"/>
    </source>
</evidence>
<dbReference type="Pfam" id="PF03706">
    <property type="entry name" value="LPG_synthase_TM"/>
    <property type="match status" value="1"/>
</dbReference>
<dbReference type="GO" id="GO:0005886">
    <property type="term" value="C:plasma membrane"/>
    <property type="evidence" value="ECO:0007669"/>
    <property type="project" value="UniProtKB-SubCell"/>
</dbReference>
<evidence type="ECO:0000256" key="7">
    <source>
        <dbReference type="ARBA" id="ARBA00022692"/>
    </source>
</evidence>
<evidence type="ECO:0000256" key="5">
    <source>
        <dbReference type="ARBA" id="ARBA00022475"/>
    </source>
</evidence>
<evidence type="ECO:0000256" key="4">
    <source>
        <dbReference type="ARBA" id="ARBA00021546"/>
    </source>
</evidence>
<feature type="transmembrane region" description="Helical" evidence="14">
    <location>
        <begin position="203"/>
        <end position="228"/>
    </location>
</feature>
<feature type="domain" description="Phosphatidylglycerol lysyltransferase C-terminal" evidence="15">
    <location>
        <begin position="538"/>
        <end position="824"/>
    </location>
</feature>
<keyword evidence="9" id="KW-0443">Lipid metabolism</keyword>
<evidence type="ECO:0000256" key="14">
    <source>
        <dbReference type="SAM" id="Phobius"/>
    </source>
</evidence>
<feature type="transmembrane region" description="Helical" evidence="14">
    <location>
        <begin position="451"/>
        <end position="474"/>
    </location>
</feature>
<dbReference type="Pfam" id="PF09924">
    <property type="entry name" value="LPG_synthase_C"/>
    <property type="match status" value="1"/>
</dbReference>
<feature type="transmembrane region" description="Helical" evidence="14">
    <location>
        <begin position="240"/>
        <end position="262"/>
    </location>
</feature>
<accession>A0A2T5MG63</accession>
<dbReference type="GO" id="GO:0006629">
    <property type="term" value="P:lipid metabolic process"/>
    <property type="evidence" value="ECO:0007669"/>
    <property type="project" value="UniProtKB-KW"/>
</dbReference>
<feature type="transmembrane region" description="Helical" evidence="14">
    <location>
        <begin position="12"/>
        <end position="32"/>
    </location>
</feature>
<feature type="transmembrane region" description="Helical" evidence="14">
    <location>
        <begin position="161"/>
        <end position="183"/>
    </location>
</feature>
<dbReference type="RefSeq" id="WP_107940084.1">
    <property type="nucleotide sequence ID" value="NZ_QANS01000003.1"/>
</dbReference>
<keyword evidence="8 14" id="KW-1133">Transmembrane helix</keyword>
<keyword evidence="6" id="KW-0808">Transferase</keyword>
<feature type="transmembrane region" description="Helical" evidence="14">
    <location>
        <begin position="397"/>
        <end position="416"/>
    </location>
</feature>
<evidence type="ECO:0000313" key="16">
    <source>
        <dbReference type="EMBL" id="PTU31539.1"/>
    </source>
</evidence>
<feature type="transmembrane region" description="Helical" evidence="14">
    <location>
        <begin position="494"/>
        <end position="514"/>
    </location>
</feature>
<proteinExistence type="inferred from homology"/>
<comment type="caution">
    <text evidence="16">The sequence shown here is derived from an EMBL/GenBank/DDBJ whole genome shotgun (WGS) entry which is preliminary data.</text>
</comment>
<dbReference type="InterPro" id="IPR022791">
    <property type="entry name" value="L-PG_synthase/AglD"/>
</dbReference>
<dbReference type="SUPFAM" id="SSF55729">
    <property type="entry name" value="Acyl-CoA N-acyltransferases (Nat)"/>
    <property type="match status" value="1"/>
</dbReference>
<comment type="subcellular location">
    <subcellularLocation>
        <location evidence="1">Cell membrane</location>
        <topology evidence="1">Multi-pass membrane protein</topology>
    </subcellularLocation>
</comment>
<feature type="transmembrane region" description="Helical" evidence="14">
    <location>
        <begin position="323"/>
        <end position="345"/>
    </location>
</feature>
<dbReference type="AlphaFoldDB" id="A0A2T5MG63"/>
<dbReference type="NCBIfam" id="NF033480">
    <property type="entry name" value="bifunc_MprF"/>
    <property type="match status" value="1"/>
</dbReference>
<protein>
    <recommendedName>
        <fullName evidence="4">Phosphatidylglycerol lysyltransferase</fullName>
        <ecNumber evidence="3">2.3.2.3</ecNumber>
    </recommendedName>
    <alternativeName>
        <fullName evidence="12">Lysylphosphatidylglycerol synthase</fullName>
    </alternativeName>
</protein>
<keyword evidence="5" id="KW-1003">Cell membrane</keyword>
<dbReference type="PANTHER" id="PTHR34697">
    <property type="entry name" value="PHOSPHATIDYLGLYCEROL LYSYLTRANSFERASE"/>
    <property type="match status" value="1"/>
</dbReference>
<evidence type="ECO:0000256" key="2">
    <source>
        <dbReference type="ARBA" id="ARBA00008627"/>
    </source>
</evidence>
<feature type="transmembrane region" description="Helical" evidence="14">
    <location>
        <begin position="52"/>
        <end position="71"/>
    </location>
</feature>
<sequence length="852" mass="94479">MIALIQRYKAWLMPAVTLLIFSVAALVLQRSLSHLRWADVVEELARTPLQNIWLASLCAVGSYAMLTMYDLLSLRIIGKKLPLWRVIETSFTAYAVGHSVGLSSISGGSVRLRQYSADGLKAMEIAAVIALCSLTFTLGVSTLLGLSLLLEGEQAQTVLHIQLPVAHWLGGLVLCVVAIYLLITAVRQRPLTISGQAFKLPSFHFSAAQLITSCIDLSFAAAALYFLLPDQLGLSFPAFVGIYVLALAAGVASNVPGGLGVFEGVLLLMLPDVPNDKLLGAVLLYRLIYYIVPFMLGMALLLWGEWEVQSKRLEEPFRVAKRWIEFLLPEVLSVLVFLAGAVLLLSGSLPAIGKRMDWLADLLPLGVVELSHLAGSAVGVGLMILARGLYRRLDGAWWLTQVLIVAGIFAQLLKGVDYEEALLLFVIGLMLWASRARFYRRAPLLAQRFSPWWFINVALVLGAAIWLGVVAYKNVSYANHLWWDFAFEADAPRMLRATLLAVFIASIFAMMQLLGASRPRADLPSAEDLEKASACLAKSSETMANLALLGDKQFLFCDEGDAFIMYQRGNRSWIALGDPVGNPDRFENLAWRFREMCDKHGGRPVFYEVSAAQLPLYLDLGLSLVKLGEEARVPLANFGLEGSKRAELRQAKRKAEQRDGLSFRILQPAEVPTHIEQLRLISDDWLIAKSVAEKGFSVGNFEPEYLCRFPIAVAEKDGAIVAFANLWRTANEVSVDLMRYGSTAPRGVMDYLFVEMMLWGRANNFQWFNLGMAPLSGLEKHPLAPLWHKLGLLVHRYGEPFYNFDGLRRYKEKFDPVWRPRYLASPGGLALPRILLDTASLIAGGMKEVVFK</sequence>
<feature type="transmembrane region" description="Helical" evidence="14">
    <location>
        <begin position="282"/>
        <end position="303"/>
    </location>
</feature>
<name>A0A2T5MG63_9GAMM</name>
<keyword evidence="10 14" id="KW-0472">Membrane</keyword>
<dbReference type="EMBL" id="QANS01000003">
    <property type="protein sequence ID" value="PTU31539.1"/>
    <property type="molecule type" value="Genomic_DNA"/>
</dbReference>
<dbReference type="EC" id="2.3.2.3" evidence="3"/>
<dbReference type="InterPro" id="IPR016181">
    <property type="entry name" value="Acyl_CoA_acyltransferase"/>
</dbReference>
<dbReference type="GO" id="GO:0050071">
    <property type="term" value="F:phosphatidylglycerol lysyltransferase activity"/>
    <property type="evidence" value="ECO:0007669"/>
    <property type="project" value="UniProtKB-EC"/>
</dbReference>
<dbReference type="GO" id="GO:0046677">
    <property type="term" value="P:response to antibiotic"/>
    <property type="evidence" value="ECO:0007669"/>
    <property type="project" value="UniProtKB-KW"/>
</dbReference>
<keyword evidence="17" id="KW-1185">Reference proteome</keyword>
<evidence type="ECO:0000256" key="6">
    <source>
        <dbReference type="ARBA" id="ARBA00022679"/>
    </source>
</evidence>
<keyword evidence="11" id="KW-0046">Antibiotic resistance</keyword>
<dbReference type="InterPro" id="IPR024320">
    <property type="entry name" value="LPG_synthase_C"/>
</dbReference>
<evidence type="ECO:0000256" key="11">
    <source>
        <dbReference type="ARBA" id="ARBA00023251"/>
    </source>
</evidence>
<evidence type="ECO:0000256" key="12">
    <source>
        <dbReference type="ARBA" id="ARBA00031899"/>
    </source>
</evidence>
<dbReference type="OrthoDB" id="145485at2"/>
<evidence type="ECO:0000256" key="9">
    <source>
        <dbReference type="ARBA" id="ARBA00023098"/>
    </source>
</evidence>
<evidence type="ECO:0000256" key="10">
    <source>
        <dbReference type="ARBA" id="ARBA00023136"/>
    </source>
</evidence>
<dbReference type="GO" id="GO:0055091">
    <property type="term" value="P:phospholipid homeostasis"/>
    <property type="evidence" value="ECO:0007669"/>
    <property type="project" value="TreeGrafter"/>
</dbReference>
<dbReference type="InterPro" id="IPR051211">
    <property type="entry name" value="PG_lysyltransferase"/>
</dbReference>
<comment type="catalytic activity">
    <reaction evidence="13">
        <text>L-lysyl-tRNA(Lys) + a 1,2-diacyl-sn-glycero-3-phospho-(1'-sn-glycerol) = a 1,2-diacyl-sn-glycero-3-phospho-1'-(3'-O-L-lysyl)-sn-glycerol + tRNA(Lys)</text>
        <dbReference type="Rhea" id="RHEA:10668"/>
        <dbReference type="Rhea" id="RHEA-COMP:9696"/>
        <dbReference type="Rhea" id="RHEA-COMP:9697"/>
        <dbReference type="ChEBI" id="CHEBI:64716"/>
        <dbReference type="ChEBI" id="CHEBI:75792"/>
        <dbReference type="ChEBI" id="CHEBI:78442"/>
        <dbReference type="ChEBI" id="CHEBI:78529"/>
        <dbReference type="EC" id="2.3.2.3"/>
    </reaction>
</comment>
<dbReference type="PANTHER" id="PTHR34697:SF2">
    <property type="entry name" value="PHOSPHATIDYLGLYCEROL LYSYLTRANSFERASE"/>
    <property type="match status" value="1"/>
</dbReference>
<reference evidence="16 17" key="1">
    <citation type="submission" date="2018-04" db="EMBL/GenBank/DDBJ databases">
        <title>Novel species isolated from glacier.</title>
        <authorList>
            <person name="Liu Q."/>
            <person name="Xin Y.-H."/>
        </authorList>
    </citation>
    <scope>NUCLEOTIDE SEQUENCE [LARGE SCALE GENOMIC DNA]</scope>
    <source>
        <strain evidence="16 17">GT1R17</strain>
    </source>
</reference>
<evidence type="ECO:0000256" key="3">
    <source>
        <dbReference type="ARBA" id="ARBA00012014"/>
    </source>
</evidence>